<keyword evidence="3" id="KW-1185">Reference proteome</keyword>
<evidence type="ECO:0000313" key="3">
    <source>
        <dbReference type="Proteomes" id="UP001500282"/>
    </source>
</evidence>
<reference evidence="2 3" key="1">
    <citation type="journal article" date="2019" name="Int. J. Syst. Evol. Microbiol.">
        <title>The Global Catalogue of Microorganisms (GCM) 10K type strain sequencing project: providing services to taxonomists for standard genome sequencing and annotation.</title>
        <authorList>
            <consortium name="The Broad Institute Genomics Platform"/>
            <consortium name="The Broad Institute Genome Sequencing Center for Infectious Disease"/>
            <person name="Wu L."/>
            <person name="Ma J."/>
        </authorList>
    </citation>
    <scope>NUCLEOTIDE SEQUENCE [LARGE SCALE GENOMIC DNA]</scope>
    <source>
        <strain evidence="2 3">JCM 11448</strain>
    </source>
</reference>
<evidence type="ECO:0000256" key="1">
    <source>
        <dbReference type="SAM" id="MobiDB-lite"/>
    </source>
</evidence>
<gene>
    <name evidence="2" type="ORF">GCM10009579_66090</name>
</gene>
<dbReference type="EMBL" id="BAAAIH010000049">
    <property type="protein sequence ID" value="GAA1291778.1"/>
    <property type="molecule type" value="Genomic_DNA"/>
</dbReference>
<feature type="region of interest" description="Disordered" evidence="1">
    <location>
        <begin position="43"/>
        <end position="62"/>
    </location>
</feature>
<proteinExistence type="predicted"/>
<protein>
    <submittedName>
        <fullName evidence="2">Uncharacterized protein</fullName>
    </submittedName>
</protein>
<accession>A0ABN1XBR0</accession>
<feature type="compositionally biased region" description="Basic and acidic residues" evidence="1">
    <location>
        <begin position="1"/>
        <end position="10"/>
    </location>
</feature>
<name>A0ABN1XBR0_9ACTN</name>
<feature type="compositionally biased region" description="Basic and acidic residues" evidence="1">
    <location>
        <begin position="48"/>
        <end position="62"/>
    </location>
</feature>
<organism evidence="2 3">
    <name type="scientific">Streptomyces javensis</name>
    <dbReference type="NCBI Taxonomy" id="114698"/>
    <lineage>
        <taxon>Bacteria</taxon>
        <taxon>Bacillati</taxon>
        <taxon>Actinomycetota</taxon>
        <taxon>Actinomycetes</taxon>
        <taxon>Kitasatosporales</taxon>
        <taxon>Streptomycetaceae</taxon>
        <taxon>Streptomyces</taxon>
        <taxon>Streptomyces violaceusniger group</taxon>
    </lineage>
</organism>
<feature type="region of interest" description="Disordered" evidence="1">
    <location>
        <begin position="1"/>
        <end position="24"/>
    </location>
</feature>
<sequence>MRQQRAHESSPSDTFNRHLRAHHASPDTYRPEFVLPAVLLAHALPRAPDQDLKRPDDKEDEA</sequence>
<evidence type="ECO:0000313" key="2">
    <source>
        <dbReference type="EMBL" id="GAA1291778.1"/>
    </source>
</evidence>
<comment type="caution">
    <text evidence="2">The sequence shown here is derived from an EMBL/GenBank/DDBJ whole genome shotgun (WGS) entry which is preliminary data.</text>
</comment>
<dbReference type="Proteomes" id="UP001500282">
    <property type="component" value="Unassembled WGS sequence"/>
</dbReference>